<dbReference type="PANTHER" id="PTHR38421">
    <property type="entry name" value="TRANSMEMBRANE PROTEIN USGS"/>
    <property type="match status" value="1"/>
</dbReference>
<keyword evidence="3" id="KW-1185">Reference proteome</keyword>
<organism evidence="2 3">
    <name type="scientific">Wickerhamomyces anomalus (strain ATCC 58044 / CBS 1984 / NCYC 433 / NRRL Y-366-8)</name>
    <name type="common">Yeast</name>
    <name type="synonym">Hansenula anomala</name>
    <dbReference type="NCBI Taxonomy" id="683960"/>
    <lineage>
        <taxon>Eukaryota</taxon>
        <taxon>Fungi</taxon>
        <taxon>Dikarya</taxon>
        <taxon>Ascomycota</taxon>
        <taxon>Saccharomycotina</taxon>
        <taxon>Saccharomycetes</taxon>
        <taxon>Phaffomycetales</taxon>
        <taxon>Wickerhamomycetaceae</taxon>
        <taxon>Wickerhamomyces</taxon>
    </lineage>
</organism>
<dbReference type="GeneID" id="30203523"/>
<keyword evidence="1" id="KW-0812">Transmembrane</keyword>
<dbReference type="OrthoDB" id="10041630at2759"/>
<dbReference type="PANTHER" id="PTHR38421:SF1">
    <property type="entry name" value="TRANSMEMBRANE PROTEIN"/>
    <property type="match status" value="1"/>
</dbReference>
<reference evidence="2 3" key="1">
    <citation type="journal article" date="2016" name="Proc. Natl. Acad. Sci. U.S.A.">
        <title>Comparative genomics of biotechnologically important yeasts.</title>
        <authorList>
            <person name="Riley R."/>
            <person name="Haridas S."/>
            <person name="Wolfe K.H."/>
            <person name="Lopes M.R."/>
            <person name="Hittinger C.T."/>
            <person name="Goeker M."/>
            <person name="Salamov A.A."/>
            <person name="Wisecaver J.H."/>
            <person name="Long T.M."/>
            <person name="Calvey C.H."/>
            <person name="Aerts A.L."/>
            <person name="Barry K.W."/>
            <person name="Choi C."/>
            <person name="Clum A."/>
            <person name="Coughlan A.Y."/>
            <person name="Deshpande S."/>
            <person name="Douglass A.P."/>
            <person name="Hanson S.J."/>
            <person name="Klenk H.-P."/>
            <person name="LaButti K.M."/>
            <person name="Lapidus A."/>
            <person name="Lindquist E.A."/>
            <person name="Lipzen A.M."/>
            <person name="Meier-Kolthoff J.P."/>
            <person name="Ohm R.A."/>
            <person name="Otillar R.P."/>
            <person name="Pangilinan J.L."/>
            <person name="Peng Y."/>
            <person name="Rokas A."/>
            <person name="Rosa C.A."/>
            <person name="Scheuner C."/>
            <person name="Sibirny A.A."/>
            <person name="Slot J.C."/>
            <person name="Stielow J.B."/>
            <person name="Sun H."/>
            <person name="Kurtzman C.P."/>
            <person name="Blackwell M."/>
            <person name="Grigoriev I.V."/>
            <person name="Jeffries T.W."/>
        </authorList>
    </citation>
    <scope>NUCLEOTIDE SEQUENCE [LARGE SCALE GENOMIC DNA]</scope>
    <source>
        <strain evidence="3">ATCC 58044 / CBS 1984 / NCYC 433 / NRRL Y-366-8</strain>
    </source>
</reference>
<sequence length="394" mass="45497">MASPIFVSNPSPTFSWTAIFKGCQFAFLGAYRLLQNQLFFENPKYFKFTFVALQLSIVVQIVLSLPSIVTKFSYWILRFIVNKEIDIQKLNELISFFIYDVFQLQAIILLVIYTLYYDVFEEVFISGLQYIDQVTIANKKTSKNVYSTGLLKCKRVNLRNISLLSNWIAKLNRFSTHQINHLSQLLQSYLQLVMMNLFIYSCTHIPRLSSVVVSFIVSRSFNTKLGTSVTFLVFSMGLVTPPYVLLEFYSFYSITQLMVKYLLNIPYFQKLNFTDLQSDNWLYSRAGLSFGFGSVFTMLAWKFNYIALLILILQQLSLAYFISQVTDPVPESLTEPWILTQIYWTRIYNKLTVSGDGFKPIPLSYIISKHESSTPDTSAYVTPISSTTSLNRLN</sequence>
<dbReference type="EMBL" id="KV454210">
    <property type="protein sequence ID" value="ODQ59514.1"/>
    <property type="molecule type" value="Genomic_DNA"/>
</dbReference>
<dbReference type="Proteomes" id="UP000094112">
    <property type="component" value="Unassembled WGS sequence"/>
</dbReference>
<keyword evidence="1" id="KW-1133">Transmembrane helix</keyword>
<dbReference type="RefSeq" id="XP_019038721.1">
    <property type="nucleotide sequence ID" value="XM_019186277.1"/>
</dbReference>
<protein>
    <submittedName>
        <fullName evidence="2">Uncharacterized protein</fullName>
    </submittedName>
</protein>
<feature type="transmembrane region" description="Helical" evidence="1">
    <location>
        <begin position="48"/>
        <end position="72"/>
    </location>
</feature>
<evidence type="ECO:0000313" key="2">
    <source>
        <dbReference type="EMBL" id="ODQ59514.1"/>
    </source>
</evidence>
<name>A0A1E3P2T9_WICAA</name>
<feature type="transmembrane region" description="Helical" evidence="1">
    <location>
        <begin position="197"/>
        <end position="217"/>
    </location>
</feature>
<feature type="transmembrane region" description="Helical" evidence="1">
    <location>
        <begin position="290"/>
        <end position="313"/>
    </location>
</feature>
<keyword evidence="1" id="KW-0472">Membrane</keyword>
<evidence type="ECO:0000313" key="3">
    <source>
        <dbReference type="Proteomes" id="UP000094112"/>
    </source>
</evidence>
<dbReference type="AlphaFoldDB" id="A0A1E3P2T9"/>
<feature type="transmembrane region" description="Helical" evidence="1">
    <location>
        <begin position="93"/>
        <end position="116"/>
    </location>
</feature>
<gene>
    <name evidence="2" type="ORF">WICANDRAFT_91128</name>
</gene>
<evidence type="ECO:0000256" key="1">
    <source>
        <dbReference type="SAM" id="Phobius"/>
    </source>
</evidence>
<accession>A0A1E3P2T9</accession>
<proteinExistence type="predicted"/>
<feature type="transmembrane region" description="Helical" evidence="1">
    <location>
        <begin position="229"/>
        <end position="252"/>
    </location>
</feature>